<proteinExistence type="predicted"/>
<accession>A0A915JUU8</accession>
<protein>
    <submittedName>
        <fullName evidence="2">Uncharacterized protein</fullName>
    </submittedName>
</protein>
<name>A0A915JUU8_ROMCU</name>
<evidence type="ECO:0000313" key="1">
    <source>
        <dbReference type="Proteomes" id="UP000887565"/>
    </source>
</evidence>
<sequence>MGIPDESGGKGKIEHLSDTAVFQHIGRAREERRTWPDQAGTHSCSPCSSLRRVHRLFVERKYLFRKRRSEVNGMIGFLCRRINYSQIFKNFAPSLVDVNVNHRREFYSFILFTQSYGRDTSYFRTTAKPLLSIIDVATMVIASSPNK</sequence>
<dbReference type="AlphaFoldDB" id="A0A915JUU8"/>
<dbReference type="WBParaSite" id="nRc.2.0.1.t29839-RA">
    <property type="protein sequence ID" value="nRc.2.0.1.t29839-RA"/>
    <property type="gene ID" value="nRc.2.0.1.g29839"/>
</dbReference>
<evidence type="ECO:0000313" key="2">
    <source>
        <dbReference type="WBParaSite" id="nRc.2.0.1.t29839-RA"/>
    </source>
</evidence>
<organism evidence="1 2">
    <name type="scientific">Romanomermis culicivorax</name>
    <name type="common">Nematode worm</name>
    <dbReference type="NCBI Taxonomy" id="13658"/>
    <lineage>
        <taxon>Eukaryota</taxon>
        <taxon>Metazoa</taxon>
        <taxon>Ecdysozoa</taxon>
        <taxon>Nematoda</taxon>
        <taxon>Enoplea</taxon>
        <taxon>Dorylaimia</taxon>
        <taxon>Mermithida</taxon>
        <taxon>Mermithoidea</taxon>
        <taxon>Mermithidae</taxon>
        <taxon>Romanomermis</taxon>
    </lineage>
</organism>
<dbReference type="Proteomes" id="UP000887565">
    <property type="component" value="Unplaced"/>
</dbReference>
<keyword evidence="1" id="KW-1185">Reference proteome</keyword>
<reference evidence="2" key="1">
    <citation type="submission" date="2022-11" db="UniProtKB">
        <authorList>
            <consortium name="WormBaseParasite"/>
        </authorList>
    </citation>
    <scope>IDENTIFICATION</scope>
</reference>